<dbReference type="EMBL" id="CP021474">
    <property type="protein sequence ID" value="ARW19883.1"/>
    <property type="molecule type" value="Genomic_DNA"/>
</dbReference>
<dbReference type="InterPro" id="IPR024411">
    <property type="entry name" value="Tail_terminator_phage"/>
</dbReference>
<organism evidence="1 2">
    <name type="scientific">Pediococcus pentosaceus</name>
    <dbReference type="NCBI Taxonomy" id="1255"/>
    <lineage>
        <taxon>Bacteria</taxon>
        <taxon>Bacillati</taxon>
        <taxon>Bacillota</taxon>
        <taxon>Bacilli</taxon>
        <taxon>Lactobacillales</taxon>
        <taxon>Lactobacillaceae</taxon>
        <taxon>Pediococcus</taxon>
    </lineage>
</organism>
<proteinExistence type="predicted"/>
<dbReference type="AlphaFoldDB" id="A0A1Y0VT94"/>
<protein>
    <recommendedName>
        <fullName evidence="3">Minor capsid protein</fullName>
    </recommendedName>
</protein>
<dbReference type="Pfam" id="PF12691">
    <property type="entry name" value="Phage_tail_terminator_6"/>
    <property type="match status" value="1"/>
</dbReference>
<accession>A0A1Y0VT94</accession>
<evidence type="ECO:0000313" key="1">
    <source>
        <dbReference type="EMBL" id="ARW19883.1"/>
    </source>
</evidence>
<dbReference type="Proteomes" id="UP000196118">
    <property type="component" value="Chromosome"/>
</dbReference>
<reference evidence="1 2" key="1">
    <citation type="submission" date="2017-05" db="EMBL/GenBank/DDBJ databases">
        <title>Genome sequence of Pediococcus pentosaceus strain SRCM100892.</title>
        <authorList>
            <person name="Cho S.H."/>
        </authorList>
    </citation>
    <scope>NUCLEOTIDE SEQUENCE [LARGE SCALE GENOMIC DNA]</scope>
    <source>
        <strain evidence="1 2">SRCM100892</strain>
    </source>
</reference>
<evidence type="ECO:0000313" key="2">
    <source>
        <dbReference type="Proteomes" id="UP000196118"/>
    </source>
</evidence>
<sequence>MDLAERLAEKINLLENLPTSIHIGYLTADNSLQLYPAPGSRTISQDWYGVQERELNFEIAIRTNDSKLGSKCLWNISNAIDGLKTLISKDESFEFNSIEMTGLPFISEQDTEGFSIYSLDFKVNIDQQTEE</sequence>
<evidence type="ECO:0008006" key="3">
    <source>
        <dbReference type="Google" id="ProtNLM"/>
    </source>
</evidence>
<name>A0A1Y0VT94_PEDPE</name>
<gene>
    <name evidence="1" type="ORF">S100892_01310</name>
</gene>